<dbReference type="PROSITE" id="PS00652">
    <property type="entry name" value="TNFR_NGFR_1"/>
    <property type="match status" value="1"/>
</dbReference>
<evidence type="ECO:0000313" key="4">
    <source>
        <dbReference type="Proteomes" id="UP001283361"/>
    </source>
</evidence>
<feature type="signal peptide" evidence="1">
    <location>
        <begin position="1"/>
        <end position="19"/>
    </location>
</feature>
<sequence>MKAVTFLLAPLLLMVSGKAQDSDTFKPRDLNKHPMFIACLNMVVDQDFCAVCPADSVVHCSQRMLDHCHCVTFCYACSWAGNCPSGMCGDNFCSVTRDDLCTPFV</sequence>
<evidence type="ECO:0000259" key="2">
    <source>
        <dbReference type="PROSITE" id="PS00652"/>
    </source>
</evidence>
<accession>A0AAE1AQ33</accession>
<feature type="domain" description="TNFR-Cys" evidence="2">
    <location>
        <begin position="52"/>
        <end position="93"/>
    </location>
</feature>
<keyword evidence="4" id="KW-1185">Reference proteome</keyword>
<reference evidence="3" key="1">
    <citation type="journal article" date="2023" name="G3 (Bethesda)">
        <title>A reference genome for the long-term kleptoplast-retaining sea slug Elysia crispata morphotype clarki.</title>
        <authorList>
            <person name="Eastman K.E."/>
            <person name="Pendleton A.L."/>
            <person name="Shaikh M.A."/>
            <person name="Suttiyut T."/>
            <person name="Ogas R."/>
            <person name="Tomko P."/>
            <person name="Gavelis G."/>
            <person name="Widhalm J.R."/>
            <person name="Wisecaver J.H."/>
        </authorList>
    </citation>
    <scope>NUCLEOTIDE SEQUENCE</scope>
    <source>
        <strain evidence="3">ECLA1</strain>
    </source>
</reference>
<gene>
    <name evidence="3" type="ORF">RRG08_050603</name>
</gene>
<organism evidence="3 4">
    <name type="scientific">Elysia crispata</name>
    <name type="common">lettuce slug</name>
    <dbReference type="NCBI Taxonomy" id="231223"/>
    <lineage>
        <taxon>Eukaryota</taxon>
        <taxon>Metazoa</taxon>
        <taxon>Spiralia</taxon>
        <taxon>Lophotrochozoa</taxon>
        <taxon>Mollusca</taxon>
        <taxon>Gastropoda</taxon>
        <taxon>Heterobranchia</taxon>
        <taxon>Euthyneura</taxon>
        <taxon>Panpulmonata</taxon>
        <taxon>Sacoglossa</taxon>
        <taxon>Placobranchoidea</taxon>
        <taxon>Plakobranchidae</taxon>
        <taxon>Elysia</taxon>
    </lineage>
</organism>
<comment type="caution">
    <text evidence="3">The sequence shown here is derived from an EMBL/GenBank/DDBJ whole genome shotgun (WGS) entry which is preliminary data.</text>
</comment>
<evidence type="ECO:0000256" key="1">
    <source>
        <dbReference type="SAM" id="SignalP"/>
    </source>
</evidence>
<proteinExistence type="predicted"/>
<dbReference type="EMBL" id="JAWDGP010001461">
    <property type="protein sequence ID" value="KAK3791650.1"/>
    <property type="molecule type" value="Genomic_DNA"/>
</dbReference>
<protein>
    <recommendedName>
        <fullName evidence="2">TNFR-Cys domain-containing protein</fullName>
    </recommendedName>
</protein>
<dbReference type="AlphaFoldDB" id="A0AAE1AQ33"/>
<dbReference type="InterPro" id="IPR001368">
    <property type="entry name" value="TNFR/NGFR_Cys_rich_reg"/>
</dbReference>
<keyword evidence="1" id="KW-0732">Signal</keyword>
<feature type="chain" id="PRO_5042221366" description="TNFR-Cys domain-containing protein" evidence="1">
    <location>
        <begin position="20"/>
        <end position="105"/>
    </location>
</feature>
<evidence type="ECO:0000313" key="3">
    <source>
        <dbReference type="EMBL" id="KAK3791650.1"/>
    </source>
</evidence>
<name>A0AAE1AQ33_9GAST</name>
<dbReference type="Proteomes" id="UP001283361">
    <property type="component" value="Unassembled WGS sequence"/>
</dbReference>